<reference evidence="2" key="1">
    <citation type="journal article" date="2023" name="Front. Plant Sci.">
        <title>Chromosomal-level genome assembly of Melastoma candidum provides insights into trichome evolution.</title>
        <authorList>
            <person name="Zhong Y."/>
            <person name="Wu W."/>
            <person name="Sun C."/>
            <person name="Zou P."/>
            <person name="Liu Y."/>
            <person name="Dai S."/>
            <person name="Zhou R."/>
        </authorList>
    </citation>
    <scope>NUCLEOTIDE SEQUENCE [LARGE SCALE GENOMIC DNA]</scope>
</reference>
<evidence type="ECO:0000313" key="1">
    <source>
        <dbReference type="EMBL" id="KAI4367684.1"/>
    </source>
</evidence>
<proteinExistence type="predicted"/>
<evidence type="ECO:0000313" key="2">
    <source>
        <dbReference type="Proteomes" id="UP001057402"/>
    </source>
</evidence>
<comment type="caution">
    <text evidence="1">The sequence shown here is derived from an EMBL/GenBank/DDBJ whole genome shotgun (WGS) entry which is preliminary data.</text>
</comment>
<dbReference type="EMBL" id="CM042885">
    <property type="protein sequence ID" value="KAI4367684.1"/>
    <property type="molecule type" value="Genomic_DNA"/>
</dbReference>
<organism evidence="1 2">
    <name type="scientific">Melastoma candidum</name>
    <dbReference type="NCBI Taxonomy" id="119954"/>
    <lineage>
        <taxon>Eukaryota</taxon>
        <taxon>Viridiplantae</taxon>
        <taxon>Streptophyta</taxon>
        <taxon>Embryophyta</taxon>
        <taxon>Tracheophyta</taxon>
        <taxon>Spermatophyta</taxon>
        <taxon>Magnoliopsida</taxon>
        <taxon>eudicotyledons</taxon>
        <taxon>Gunneridae</taxon>
        <taxon>Pentapetalae</taxon>
        <taxon>rosids</taxon>
        <taxon>malvids</taxon>
        <taxon>Myrtales</taxon>
        <taxon>Melastomataceae</taxon>
        <taxon>Melastomatoideae</taxon>
        <taxon>Melastomateae</taxon>
        <taxon>Melastoma</taxon>
    </lineage>
</organism>
<dbReference type="Proteomes" id="UP001057402">
    <property type="component" value="Chromosome 6"/>
</dbReference>
<accession>A0ACB9QRC9</accession>
<name>A0ACB9QRC9_9MYRT</name>
<keyword evidence="2" id="KW-1185">Reference proteome</keyword>
<sequence>MDSPRTFSFPFIFIFLSITTLNARMIRHERGPFEPKSDLQFMQAIGAANIANKVFQVTYDSADSSEIVNLYKQSGRVLYNSPFKLWDIPSARVASFNTSFLINIYQLDSTTSHGEGLAFIISPDLNLPSDSSGGHLGLTNATTDGNATNHLVAIEFDTNKQDFDPDDNHVAIDVNSVKSVNSSSLLGFQLASNRNWTLYYHVWIEYDGVRKILRVYLIDDDKVPIKPRPADPILTYNLDISKFVAQRSYFGFSASTGTS</sequence>
<protein>
    <submittedName>
        <fullName evidence="1">Uncharacterized protein</fullName>
    </submittedName>
</protein>
<gene>
    <name evidence="1" type="ORF">MLD38_023392</name>
</gene>